<sequence length="112" mass="12911">MESPLRDYVLGCQSQIGNDARTEINIYIPSQVIVIRPGAQEKCSHDALDVIQEDLLEVVKNRFNVDLEDVNLEVTPDMYRVKTIRATVSYVDMGEEKKDPTKFKERMQNYVC</sequence>
<dbReference type="InterPro" id="IPR036707">
    <property type="entry name" value="MinE_sf"/>
</dbReference>
<proteinExistence type="predicted"/>
<reference evidence="3" key="1">
    <citation type="submission" date="2016-06" db="UniProtKB">
        <authorList>
            <consortium name="WormBaseParasite"/>
        </authorList>
    </citation>
    <scope>IDENTIFICATION</scope>
</reference>
<accession>A0A183ALZ8</accession>
<name>A0A183ALZ8_9TREM</name>
<reference evidence="1 2" key="2">
    <citation type="submission" date="2018-11" db="EMBL/GenBank/DDBJ databases">
        <authorList>
            <consortium name="Pathogen Informatics"/>
        </authorList>
    </citation>
    <scope>NUCLEOTIDE SEQUENCE [LARGE SCALE GENOMIC DNA]</scope>
    <source>
        <strain evidence="1 2">Egypt</strain>
    </source>
</reference>
<protein>
    <submittedName>
        <fullName evidence="3">DUF59 domain-containing protein</fullName>
    </submittedName>
</protein>
<dbReference type="SUPFAM" id="SSF55229">
    <property type="entry name" value="Cell division protein MinE topological specificity domain"/>
    <property type="match status" value="1"/>
</dbReference>
<dbReference type="Proteomes" id="UP000272942">
    <property type="component" value="Unassembled WGS sequence"/>
</dbReference>
<evidence type="ECO:0000313" key="3">
    <source>
        <dbReference type="WBParaSite" id="ECPE_0000800401-mRNA-1"/>
    </source>
</evidence>
<keyword evidence="2" id="KW-1185">Reference proteome</keyword>
<dbReference type="WBParaSite" id="ECPE_0000800401-mRNA-1">
    <property type="protein sequence ID" value="ECPE_0000800401-mRNA-1"/>
    <property type="gene ID" value="ECPE_0000800401"/>
</dbReference>
<dbReference type="EMBL" id="UZAN01045344">
    <property type="protein sequence ID" value="VDP82495.1"/>
    <property type="molecule type" value="Genomic_DNA"/>
</dbReference>
<gene>
    <name evidence="1" type="ORF">ECPE_LOCUS7983</name>
</gene>
<evidence type="ECO:0000313" key="1">
    <source>
        <dbReference type="EMBL" id="VDP82495.1"/>
    </source>
</evidence>
<dbReference type="AlphaFoldDB" id="A0A183ALZ8"/>
<evidence type="ECO:0000313" key="2">
    <source>
        <dbReference type="Proteomes" id="UP000272942"/>
    </source>
</evidence>
<organism evidence="3">
    <name type="scientific">Echinostoma caproni</name>
    <dbReference type="NCBI Taxonomy" id="27848"/>
    <lineage>
        <taxon>Eukaryota</taxon>
        <taxon>Metazoa</taxon>
        <taxon>Spiralia</taxon>
        <taxon>Lophotrochozoa</taxon>
        <taxon>Platyhelminthes</taxon>
        <taxon>Trematoda</taxon>
        <taxon>Digenea</taxon>
        <taxon>Plagiorchiida</taxon>
        <taxon>Echinostomata</taxon>
        <taxon>Echinostomatoidea</taxon>
        <taxon>Echinostomatidae</taxon>
        <taxon>Echinostoma</taxon>
    </lineage>
</organism>
<dbReference type="GO" id="GO:0051301">
    <property type="term" value="P:cell division"/>
    <property type="evidence" value="ECO:0007669"/>
    <property type="project" value="InterPro"/>
</dbReference>